<organism evidence="1 2">
    <name type="scientific">Pisolithus microcarpus 441</name>
    <dbReference type="NCBI Taxonomy" id="765257"/>
    <lineage>
        <taxon>Eukaryota</taxon>
        <taxon>Fungi</taxon>
        <taxon>Dikarya</taxon>
        <taxon>Basidiomycota</taxon>
        <taxon>Agaricomycotina</taxon>
        <taxon>Agaricomycetes</taxon>
        <taxon>Agaricomycetidae</taxon>
        <taxon>Boletales</taxon>
        <taxon>Sclerodermatineae</taxon>
        <taxon>Pisolithaceae</taxon>
        <taxon>Pisolithus</taxon>
    </lineage>
</organism>
<name>A0A0C9YES7_9AGAM</name>
<accession>A0A0C9YES7</accession>
<evidence type="ECO:0000313" key="2">
    <source>
        <dbReference type="Proteomes" id="UP000054018"/>
    </source>
</evidence>
<gene>
    <name evidence="1" type="ORF">PISMIDRAFT_10884</name>
</gene>
<dbReference type="Proteomes" id="UP000054018">
    <property type="component" value="Unassembled WGS sequence"/>
</dbReference>
<dbReference type="AlphaFoldDB" id="A0A0C9YES7"/>
<dbReference type="EMBL" id="KN833726">
    <property type="protein sequence ID" value="KIK23365.1"/>
    <property type="molecule type" value="Genomic_DNA"/>
</dbReference>
<protein>
    <submittedName>
        <fullName evidence="1">Uncharacterized protein</fullName>
    </submittedName>
</protein>
<dbReference type="HOGENOM" id="CLU_2038964_0_0_1"/>
<keyword evidence="2" id="KW-1185">Reference proteome</keyword>
<reference evidence="2" key="2">
    <citation type="submission" date="2015-01" db="EMBL/GenBank/DDBJ databases">
        <title>Evolutionary Origins and Diversification of the Mycorrhizal Mutualists.</title>
        <authorList>
            <consortium name="DOE Joint Genome Institute"/>
            <consortium name="Mycorrhizal Genomics Consortium"/>
            <person name="Kohler A."/>
            <person name="Kuo A."/>
            <person name="Nagy L.G."/>
            <person name="Floudas D."/>
            <person name="Copeland A."/>
            <person name="Barry K.W."/>
            <person name="Cichocki N."/>
            <person name="Veneault-Fourrey C."/>
            <person name="LaButti K."/>
            <person name="Lindquist E.A."/>
            <person name="Lipzen A."/>
            <person name="Lundell T."/>
            <person name="Morin E."/>
            <person name="Murat C."/>
            <person name="Riley R."/>
            <person name="Ohm R."/>
            <person name="Sun H."/>
            <person name="Tunlid A."/>
            <person name="Henrissat B."/>
            <person name="Grigoriev I.V."/>
            <person name="Hibbett D.S."/>
            <person name="Martin F."/>
        </authorList>
    </citation>
    <scope>NUCLEOTIDE SEQUENCE [LARGE SCALE GENOMIC DNA]</scope>
    <source>
        <strain evidence="2">441</strain>
    </source>
</reference>
<dbReference type="OrthoDB" id="2683658at2759"/>
<proteinExistence type="predicted"/>
<sequence>MAVIRRFNQYCKQLEELYDPAYAIPLPSPLPTKLAELHGDSTLLQDVWVALSVGETPRWLEDAAVRNGIHTQSLRNDLIDIPTISSIVKDDAARQVRLPTDGFPQLAFDPKDMRLIDFAKY</sequence>
<evidence type="ECO:0000313" key="1">
    <source>
        <dbReference type="EMBL" id="KIK23365.1"/>
    </source>
</evidence>
<reference evidence="1 2" key="1">
    <citation type="submission" date="2014-04" db="EMBL/GenBank/DDBJ databases">
        <authorList>
            <consortium name="DOE Joint Genome Institute"/>
            <person name="Kuo A."/>
            <person name="Kohler A."/>
            <person name="Costa M.D."/>
            <person name="Nagy L.G."/>
            <person name="Floudas D."/>
            <person name="Copeland A."/>
            <person name="Barry K.W."/>
            <person name="Cichocki N."/>
            <person name="Veneault-Fourrey C."/>
            <person name="LaButti K."/>
            <person name="Lindquist E.A."/>
            <person name="Lipzen A."/>
            <person name="Lundell T."/>
            <person name="Morin E."/>
            <person name="Murat C."/>
            <person name="Sun H."/>
            <person name="Tunlid A."/>
            <person name="Henrissat B."/>
            <person name="Grigoriev I.V."/>
            <person name="Hibbett D.S."/>
            <person name="Martin F."/>
            <person name="Nordberg H.P."/>
            <person name="Cantor M.N."/>
            <person name="Hua S.X."/>
        </authorList>
    </citation>
    <scope>NUCLEOTIDE SEQUENCE [LARGE SCALE GENOMIC DNA]</scope>
    <source>
        <strain evidence="1 2">441</strain>
    </source>
</reference>